<dbReference type="InterPro" id="IPR006043">
    <property type="entry name" value="NCS2"/>
</dbReference>
<dbReference type="Proteomes" id="UP000055611">
    <property type="component" value="Chromosome"/>
</dbReference>
<dbReference type="EMBL" id="CP014206">
    <property type="protein sequence ID" value="AMK12335.1"/>
    <property type="molecule type" value="Genomic_DNA"/>
</dbReference>
<sequence>MSDVHSTEYNFKPKNALLGAQMLFVAFGALVLVPLLTGLDANVALFTAGAGTLLFQVVTRGKVPVFLASSFAFIAPIIYGVQTWGIPSTMCGLFGAGILYVILSMLIRIYGSNMLRRVLPPVVTGPVIMVIGLILAPPGRRAHGASARWPAARLGCTGAPVAVHMALGRTGDGSAWLVPNTTAMIIAGVALLTTIFASLLGKGWIKLIPILLGIAVGYVTSIILDITGFTAAQQAAFDPGALQNWTAPVLVSFGKIAEAPLLALPNFTFPTWNLEAILFIVPVAIAPAIEHFGDILAIGGISGKDYVKDPGIHKTMLGDGLATSLAAMLGGPPNTTYSEVSGAVALTRAFNPAIMTWAAITAIILAFVGKLGAFLNTIPVPVMGGIMILLFGAITVIGINTLVRAGNDLMLPRNLAIVAIILVFGIGGMSFDLVIVKLGGIGLAGIVGVVMNLILPCKDCNDPCPTR</sequence>
<protein>
    <submittedName>
        <fullName evidence="8">Uracil/xanthine transporter</fullName>
    </submittedName>
</protein>
<evidence type="ECO:0000256" key="7">
    <source>
        <dbReference type="SAM" id="Phobius"/>
    </source>
</evidence>
<feature type="transmembrane region" description="Helical" evidence="7">
    <location>
        <begin position="276"/>
        <end position="298"/>
    </location>
</feature>
<feature type="transmembrane region" description="Helical" evidence="7">
    <location>
        <begin position="381"/>
        <end position="403"/>
    </location>
</feature>
<dbReference type="InterPro" id="IPR006042">
    <property type="entry name" value="Xan_ur_permease"/>
</dbReference>
<dbReference type="PROSITE" id="PS01116">
    <property type="entry name" value="XANTH_URACIL_PERMASE"/>
    <property type="match status" value="1"/>
</dbReference>
<keyword evidence="9" id="KW-1185">Reference proteome</keyword>
<feature type="transmembrane region" description="Helical" evidence="7">
    <location>
        <begin position="354"/>
        <end position="375"/>
    </location>
</feature>
<comment type="similarity">
    <text evidence="2">Belongs to the nucleobase:cation symporter-2 (NCS2) (TC 2.A.40) family.</text>
</comment>
<feature type="transmembrane region" description="Helical" evidence="7">
    <location>
        <begin position="92"/>
        <end position="111"/>
    </location>
</feature>
<comment type="subcellular location">
    <subcellularLocation>
        <location evidence="1">Membrane</location>
        <topology evidence="1">Multi-pass membrane protein</topology>
    </subcellularLocation>
</comment>
<feature type="transmembrane region" description="Helical" evidence="7">
    <location>
        <begin position="415"/>
        <end position="435"/>
    </location>
</feature>
<evidence type="ECO:0000256" key="5">
    <source>
        <dbReference type="ARBA" id="ARBA00022989"/>
    </source>
</evidence>
<keyword evidence="5 7" id="KW-1133">Transmembrane helix</keyword>
<keyword evidence="6 7" id="KW-0472">Membrane</keyword>
<evidence type="ECO:0000256" key="2">
    <source>
        <dbReference type="ARBA" id="ARBA00008821"/>
    </source>
</evidence>
<feature type="transmembrane region" description="Helical" evidence="7">
    <location>
        <begin position="182"/>
        <end position="200"/>
    </location>
</feature>
<feature type="transmembrane region" description="Helical" evidence="7">
    <location>
        <begin position="207"/>
        <end position="232"/>
    </location>
</feature>
<feature type="transmembrane region" description="Helical" evidence="7">
    <location>
        <begin position="16"/>
        <end position="35"/>
    </location>
</feature>
<feature type="transmembrane region" description="Helical" evidence="7">
    <location>
        <begin position="118"/>
        <end position="136"/>
    </location>
</feature>
<dbReference type="PANTHER" id="PTHR42810">
    <property type="entry name" value="PURINE PERMEASE C1399.01C-RELATED"/>
    <property type="match status" value="1"/>
</dbReference>
<dbReference type="NCBIfam" id="TIGR00801">
    <property type="entry name" value="ncs2"/>
    <property type="match status" value="1"/>
</dbReference>
<dbReference type="PANTHER" id="PTHR42810:SF2">
    <property type="entry name" value="PURINE PERMEASE C1399.01C-RELATED"/>
    <property type="match status" value="1"/>
</dbReference>
<gene>
    <name evidence="8" type="ORF">AWY79_15105</name>
</gene>
<evidence type="ECO:0000256" key="3">
    <source>
        <dbReference type="ARBA" id="ARBA00022448"/>
    </source>
</evidence>
<evidence type="ECO:0000313" key="9">
    <source>
        <dbReference type="Proteomes" id="UP000055611"/>
    </source>
</evidence>
<keyword evidence="3" id="KW-0813">Transport</keyword>
<proteinExistence type="inferred from homology"/>
<feature type="transmembrane region" description="Helical" evidence="7">
    <location>
        <begin position="65"/>
        <end position="86"/>
    </location>
</feature>
<reference evidence="8 9" key="1">
    <citation type="journal article" date="2016" name="Front. Microbiol.">
        <title>Genome Sequence of the Piezophilic, Mesophilic Sulfate-Reducing Bacterium Desulfovibrio indicus J2T.</title>
        <authorList>
            <person name="Cao J."/>
            <person name="Maignien L."/>
            <person name="Shao Z."/>
            <person name="Alain K."/>
            <person name="Jebbar M."/>
        </authorList>
    </citation>
    <scope>NUCLEOTIDE SEQUENCE [LARGE SCALE GENOMIC DNA]</scope>
    <source>
        <strain evidence="8 9">J2</strain>
    </source>
</reference>
<name>A0ABM5YXM1_9BACT</name>
<feature type="transmembrane region" description="Helical" evidence="7">
    <location>
        <begin position="441"/>
        <end position="457"/>
    </location>
</feature>
<keyword evidence="4 7" id="KW-0812">Transmembrane</keyword>
<accession>A0ABM5YXM1</accession>
<dbReference type="RefSeq" id="WP_066805754.1">
    <property type="nucleotide sequence ID" value="NZ_CP014206.1"/>
</dbReference>
<organism evidence="8 9">
    <name type="scientific">Pseudodesulfovibrio indicus</name>
    <dbReference type="NCBI Taxonomy" id="1716143"/>
    <lineage>
        <taxon>Bacteria</taxon>
        <taxon>Pseudomonadati</taxon>
        <taxon>Thermodesulfobacteriota</taxon>
        <taxon>Desulfovibrionia</taxon>
        <taxon>Desulfovibrionales</taxon>
        <taxon>Desulfovibrionaceae</taxon>
    </lineage>
</organism>
<dbReference type="Pfam" id="PF00860">
    <property type="entry name" value="Xan_ur_permease"/>
    <property type="match status" value="2"/>
</dbReference>
<evidence type="ECO:0000256" key="4">
    <source>
        <dbReference type="ARBA" id="ARBA00022692"/>
    </source>
</evidence>
<evidence type="ECO:0000313" key="8">
    <source>
        <dbReference type="EMBL" id="AMK12335.1"/>
    </source>
</evidence>
<evidence type="ECO:0000256" key="6">
    <source>
        <dbReference type="ARBA" id="ARBA00023136"/>
    </source>
</evidence>
<evidence type="ECO:0000256" key="1">
    <source>
        <dbReference type="ARBA" id="ARBA00004141"/>
    </source>
</evidence>